<feature type="domain" description="HNH nuclease" evidence="1">
    <location>
        <begin position="357"/>
        <end position="412"/>
    </location>
</feature>
<protein>
    <submittedName>
        <fullName evidence="2">HNH endonuclease signature motif containing protein</fullName>
    </submittedName>
</protein>
<dbReference type="EMBL" id="BAAAQQ010000002">
    <property type="protein sequence ID" value="GAA2115541.1"/>
    <property type="molecule type" value="Genomic_DNA"/>
</dbReference>
<dbReference type="GO" id="GO:0004519">
    <property type="term" value="F:endonuclease activity"/>
    <property type="evidence" value="ECO:0007669"/>
    <property type="project" value="UniProtKB-KW"/>
</dbReference>
<evidence type="ECO:0000259" key="1">
    <source>
        <dbReference type="SMART" id="SM00507"/>
    </source>
</evidence>
<dbReference type="Gene3D" id="1.10.30.50">
    <property type="match status" value="1"/>
</dbReference>
<accession>A0ABN2XQG7</accession>
<keyword evidence="2" id="KW-0540">Nuclease</keyword>
<reference evidence="2 3" key="1">
    <citation type="journal article" date="2019" name="Int. J. Syst. Evol. Microbiol.">
        <title>The Global Catalogue of Microorganisms (GCM) 10K type strain sequencing project: providing services to taxonomists for standard genome sequencing and annotation.</title>
        <authorList>
            <consortium name="The Broad Institute Genomics Platform"/>
            <consortium name="The Broad Institute Genome Sequencing Center for Infectious Disease"/>
            <person name="Wu L."/>
            <person name="Ma J."/>
        </authorList>
    </citation>
    <scope>NUCLEOTIDE SEQUENCE [LARGE SCALE GENOMIC DNA]</scope>
    <source>
        <strain evidence="2 3">JCM 16021</strain>
    </source>
</reference>
<keyword evidence="2" id="KW-0255">Endonuclease</keyword>
<dbReference type="Pfam" id="PF02720">
    <property type="entry name" value="DUF222"/>
    <property type="match status" value="1"/>
</dbReference>
<evidence type="ECO:0000313" key="2">
    <source>
        <dbReference type="EMBL" id="GAA2115541.1"/>
    </source>
</evidence>
<keyword evidence="2" id="KW-0378">Hydrolase</keyword>
<evidence type="ECO:0000313" key="3">
    <source>
        <dbReference type="Proteomes" id="UP001500575"/>
    </source>
</evidence>
<name>A0ABN2XQG7_9ACTN</name>
<proteinExistence type="predicted"/>
<gene>
    <name evidence="2" type="ORF">GCM10009843_05040</name>
</gene>
<organism evidence="2 3">
    <name type="scientific">Nocardioides bigeumensis</name>
    <dbReference type="NCBI Taxonomy" id="433657"/>
    <lineage>
        <taxon>Bacteria</taxon>
        <taxon>Bacillati</taxon>
        <taxon>Actinomycetota</taxon>
        <taxon>Actinomycetes</taxon>
        <taxon>Propionibacteriales</taxon>
        <taxon>Nocardioidaceae</taxon>
        <taxon>Nocardioides</taxon>
    </lineage>
</organism>
<sequence length="441" mass="47416">MSVATAWIGDMTAARDHEPGLDDLGPTALLDALATVDRRSRQAEADKLALAYQWAITHPATTQTGTSTWGGDSFLLTDESLGGDGCPSVEAFAAEPLAVTLEISPASARQLIADALDLRHRLPLCHAMVETLKVPAWKARRVATATNALSREAAAEVDRRLAPRLKHAGPRTIDKAIAMVIAKHQPEQHAQTEEAATAGWEVTLFTPDTPAYAGTSELHITGDTLGLTRLYQHACQQAAAAGKAGDDRPLGARKAEALCGLVNTPPGSPDSRCATTSTTSETVLYVHADLTDLLDEPASTGSTTGIGEVEKLGPLTTAKLHDWVGHTRVKIQPVIWMNTGQAAHPEPTLDRHDPPERIRETVILRDKTCVFPGCQVDARRCDLDHIEPYNPHGPPGQTSPSKLAALCRRHHRAKTAGLWRYTRLPTGVFEWRGPGGITALR</sequence>
<dbReference type="CDD" id="cd00085">
    <property type="entry name" value="HNHc"/>
    <property type="match status" value="1"/>
</dbReference>
<dbReference type="SMART" id="SM00507">
    <property type="entry name" value="HNHc"/>
    <property type="match status" value="1"/>
</dbReference>
<dbReference type="Proteomes" id="UP001500575">
    <property type="component" value="Unassembled WGS sequence"/>
</dbReference>
<comment type="caution">
    <text evidence="2">The sequence shown here is derived from an EMBL/GenBank/DDBJ whole genome shotgun (WGS) entry which is preliminary data.</text>
</comment>
<dbReference type="InterPro" id="IPR003615">
    <property type="entry name" value="HNH_nuc"/>
</dbReference>
<keyword evidence="3" id="KW-1185">Reference proteome</keyword>
<dbReference type="InterPro" id="IPR003870">
    <property type="entry name" value="DUF222"/>
</dbReference>